<evidence type="ECO:0000256" key="1">
    <source>
        <dbReference type="SAM" id="Phobius"/>
    </source>
</evidence>
<dbReference type="InterPro" id="IPR035985">
    <property type="entry name" value="Ubiquitin-activating_enz"/>
</dbReference>
<dbReference type="GO" id="GO:0061503">
    <property type="term" value="F:tRNA threonylcarbamoyladenosine dehydratase"/>
    <property type="evidence" value="ECO:0007669"/>
    <property type="project" value="TreeGrafter"/>
</dbReference>
<accession>A0A497XJR4</accession>
<reference evidence="3 4" key="1">
    <citation type="submission" date="2018-10" db="EMBL/GenBank/DDBJ databases">
        <title>Genomic Encyclopedia of Type Strains, Phase IV (KMG-IV): sequencing the most valuable type-strain genomes for metagenomic binning, comparative biology and taxonomic classification.</title>
        <authorList>
            <person name="Goeker M."/>
        </authorList>
    </citation>
    <scope>NUCLEOTIDE SEQUENCE [LARGE SCALE GENOMIC DNA]</scope>
    <source>
        <strain evidence="3 4">DSM 26916</strain>
    </source>
</reference>
<dbReference type="InterPro" id="IPR045886">
    <property type="entry name" value="ThiF/MoeB/HesA"/>
</dbReference>
<name>A0A497XJR4_9PROT</name>
<keyword evidence="1" id="KW-1133">Transmembrane helix</keyword>
<dbReference type="PANTHER" id="PTHR43267:SF1">
    <property type="entry name" value="TRNA THREONYLCARBAMOYLADENOSINE DEHYDRATASE"/>
    <property type="match status" value="1"/>
</dbReference>
<dbReference type="PANTHER" id="PTHR43267">
    <property type="entry name" value="TRNA THREONYLCARBAMOYLADENOSINE DEHYDRATASE"/>
    <property type="match status" value="1"/>
</dbReference>
<evidence type="ECO:0000259" key="2">
    <source>
        <dbReference type="Pfam" id="PF00899"/>
    </source>
</evidence>
<keyword evidence="4" id="KW-1185">Reference proteome</keyword>
<dbReference type="EMBL" id="RCCI01000004">
    <property type="protein sequence ID" value="RLJ68114.1"/>
    <property type="molecule type" value="Genomic_DNA"/>
</dbReference>
<dbReference type="SUPFAM" id="SSF69572">
    <property type="entry name" value="Activating enzymes of the ubiquitin-like proteins"/>
    <property type="match status" value="1"/>
</dbReference>
<organism evidence="3 4">
    <name type="scientific">Sulfurisoma sediminicola</name>
    <dbReference type="NCBI Taxonomy" id="1381557"/>
    <lineage>
        <taxon>Bacteria</taxon>
        <taxon>Pseudomonadati</taxon>
        <taxon>Pseudomonadota</taxon>
        <taxon>Betaproteobacteria</taxon>
        <taxon>Nitrosomonadales</taxon>
        <taxon>Sterolibacteriaceae</taxon>
        <taxon>Sulfurisoma</taxon>
    </lineage>
</organism>
<sequence>MSDPDLQRRFSGIDRLHGQGALARLAAAHVCVVGIGGVGSWAAEAMARSGVGRLTLIDLDHVAESNVNRQIQALTASLGQAKVQAMKERIFAINPSCTVKTIEDFVTGENVAERVPACDAVIDAIDQVRAKAALIAHCRLAKIAVVTTGGAGGRTDPARLKVDDLSRTTQDALASKLRARLRKEYGFSRDPKKKFGVPCVYSDEPIRRPASAEACDIDDHVAGLHGLNCAGYGSSVCVTATFGFAAAARTIGILLA</sequence>
<dbReference type="CDD" id="cd00755">
    <property type="entry name" value="YgdL_like"/>
    <property type="match status" value="1"/>
</dbReference>
<dbReference type="Proteomes" id="UP000268908">
    <property type="component" value="Unassembled WGS sequence"/>
</dbReference>
<dbReference type="Pfam" id="PF00899">
    <property type="entry name" value="ThiF"/>
    <property type="match status" value="1"/>
</dbReference>
<evidence type="ECO:0000313" key="4">
    <source>
        <dbReference type="Proteomes" id="UP000268908"/>
    </source>
</evidence>
<keyword evidence="1" id="KW-0812">Transmembrane</keyword>
<feature type="domain" description="THIF-type NAD/FAD binding fold" evidence="2">
    <location>
        <begin position="18"/>
        <end position="160"/>
    </location>
</feature>
<keyword evidence="1" id="KW-0472">Membrane</keyword>
<dbReference type="GO" id="GO:0061504">
    <property type="term" value="P:cyclic threonylcarbamoyladenosine biosynthetic process"/>
    <property type="evidence" value="ECO:0007669"/>
    <property type="project" value="TreeGrafter"/>
</dbReference>
<proteinExistence type="predicted"/>
<dbReference type="AlphaFoldDB" id="A0A497XJR4"/>
<feature type="transmembrane region" description="Helical" evidence="1">
    <location>
        <begin position="21"/>
        <end position="43"/>
    </location>
</feature>
<evidence type="ECO:0000313" key="3">
    <source>
        <dbReference type="EMBL" id="RLJ68114.1"/>
    </source>
</evidence>
<protein>
    <submittedName>
        <fullName evidence="3">tRNA A37 threonylcarbamoyladenosine dehydratase</fullName>
    </submittedName>
</protein>
<dbReference type="OrthoDB" id="9804150at2"/>
<dbReference type="Gene3D" id="3.40.50.720">
    <property type="entry name" value="NAD(P)-binding Rossmann-like Domain"/>
    <property type="match status" value="1"/>
</dbReference>
<dbReference type="InterPro" id="IPR000594">
    <property type="entry name" value="ThiF_NAD_FAD-bd"/>
</dbReference>
<gene>
    <name evidence="3" type="ORF">DFR35_0668</name>
</gene>
<dbReference type="RefSeq" id="WP_121240040.1">
    <property type="nucleotide sequence ID" value="NZ_BHVV01000001.1"/>
</dbReference>
<comment type="caution">
    <text evidence="3">The sequence shown here is derived from an EMBL/GenBank/DDBJ whole genome shotgun (WGS) entry which is preliminary data.</text>
</comment>
<dbReference type="GO" id="GO:0008641">
    <property type="term" value="F:ubiquitin-like modifier activating enzyme activity"/>
    <property type="evidence" value="ECO:0007669"/>
    <property type="project" value="InterPro"/>
</dbReference>